<dbReference type="PROSITE" id="PS51063">
    <property type="entry name" value="HTH_CRP_2"/>
    <property type="match status" value="1"/>
</dbReference>
<dbReference type="Pfam" id="PF00027">
    <property type="entry name" value="cNMP_binding"/>
    <property type="match status" value="1"/>
</dbReference>
<feature type="domain" description="Cyclic nucleotide-binding" evidence="1">
    <location>
        <begin position="26"/>
        <end position="109"/>
    </location>
</feature>
<evidence type="ECO:0000259" key="1">
    <source>
        <dbReference type="PROSITE" id="PS50042"/>
    </source>
</evidence>
<keyword evidence="4" id="KW-1185">Reference proteome</keyword>
<dbReference type="Pfam" id="PF13545">
    <property type="entry name" value="HTH_Crp_2"/>
    <property type="match status" value="1"/>
</dbReference>
<dbReference type="CDD" id="cd00038">
    <property type="entry name" value="CAP_ED"/>
    <property type="match status" value="1"/>
</dbReference>
<sequence length="231" mass="27417">MKILEDKNQLEHYIKKYEMDNLFQIDIKEHMQLISFDEGENILRKGERIEYFYFLVEGKIKVYTIVENGRVLLFHFYEPLNIIGDAEFFEDDITRCNIQAITETICIAIPLSIIKDKTYNDINFIRFLCKKLSEKFLNYTIFSSVNILYPLENRLASYILAMSLEIKDSYETIIYIDKLTEIADLLGASYRHLLRTIKKLVDKNIIKKEEDSIIILDKKRLQELAKEPYKS</sequence>
<dbReference type="EMBL" id="JAHLQF010000001">
    <property type="protein sequence ID" value="MBU5483194.1"/>
    <property type="molecule type" value="Genomic_DNA"/>
</dbReference>
<dbReference type="SMART" id="SM00100">
    <property type="entry name" value="cNMP"/>
    <property type="match status" value="1"/>
</dbReference>
<name>A0ABS6EDC2_9CLOT</name>
<dbReference type="Proteomes" id="UP000726170">
    <property type="component" value="Unassembled WGS sequence"/>
</dbReference>
<proteinExistence type="predicted"/>
<gene>
    <name evidence="3" type="ORF">KQI86_02570</name>
</gene>
<reference evidence="3 4" key="1">
    <citation type="submission" date="2021-06" db="EMBL/GenBank/DDBJ databases">
        <authorList>
            <person name="Sun Q."/>
            <person name="Li D."/>
        </authorList>
    </citation>
    <scope>NUCLEOTIDE SEQUENCE [LARGE SCALE GENOMIC DNA]</scope>
    <source>
        <strain evidence="3 4">MSJ-11</strain>
    </source>
</reference>
<protein>
    <submittedName>
        <fullName evidence="3">Cyclic nucleotide-binding domain-containing protein</fullName>
    </submittedName>
</protein>
<dbReference type="PANTHER" id="PTHR24567:SF26">
    <property type="entry name" value="REGULATORY PROTEIN YEIL"/>
    <property type="match status" value="1"/>
</dbReference>
<feature type="domain" description="HTH crp-type" evidence="2">
    <location>
        <begin position="149"/>
        <end position="219"/>
    </location>
</feature>
<dbReference type="InterPro" id="IPR012318">
    <property type="entry name" value="HTH_CRP"/>
</dbReference>
<accession>A0ABS6EDC2</accession>
<organism evidence="3 4">
    <name type="scientific">Clostridium mobile</name>
    <dbReference type="NCBI Taxonomy" id="2841512"/>
    <lineage>
        <taxon>Bacteria</taxon>
        <taxon>Bacillati</taxon>
        <taxon>Bacillota</taxon>
        <taxon>Clostridia</taxon>
        <taxon>Eubacteriales</taxon>
        <taxon>Clostridiaceae</taxon>
        <taxon>Clostridium</taxon>
    </lineage>
</organism>
<evidence type="ECO:0000313" key="4">
    <source>
        <dbReference type="Proteomes" id="UP000726170"/>
    </source>
</evidence>
<evidence type="ECO:0000313" key="3">
    <source>
        <dbReference type="EMBL" id="MBU5483194.1"/>
    </source>
</evidence>
<dbReference type="PANTHER" id="PTHR24567">
    <property type="entry name" value="CRP FAMILY TRANSCRIPTIONAL REGULATORY PROTEIN"/>
    <property type="match status" value="1"/>
</dbReference>
<evidence type="ECO:0000259" key="2">
    <source>
        <dbReference type="PROSITE" id="PS51063"/>
    </source>
</evidence>
<comment type="caution">
    <text evidence="3">The sequence shown here is derived from an EMBL/GenBank/DDBJ whole genome shotgun (WGS) entry which is preliminary data.</text>
</comment>
<dbReference type="InterPro" id="IPR050397">
    <property type="entry name" value="Env_Response_Regulators"/>
</dbReference>
<dbReference type="RefSeq" id="WP_216437592.1">
    <property type="nucleotide sequence ID" value="NZ_JAHLQF010000001.1"/>
</dbReference>
<dbReference type="InterPro" id="IPR000595">
    <property type="entry name" value="cNMP-bd_dom"/>
</dbReference>
<dbReference type="PROSITE" id="PS50042">
    <property type="entry name" value="CNMP_BINDING_3"/>
    <property type="match status" value="1"/>
</dbReference>